<accession>A0ACC0PFK6</accession>
<evidence type="ECO:0000313" key="1">
    <source>
        <dbReference type="EMBL" id="KAI8563548.1"/>
    </source>
</evidence>
<name>A0ACC0PFK6_RHOML</name>
<dbReference type="EMBL" id="CM046390">
    <property type="protein sequence ID" value="KAI8563548.1"/>
    <property type="molecule type" value="Genomic_DNA"/>
</dbReference>
<keyword evidence="2" id="KW-1185">Reference proteome</keyword>
<comment type="caution">
    <text evidence="1">The sequence shown here is derived from an EMBL/GenBank/DDBJ whole genome shotgun (WGS) entry which is preliminary data.</text>
</comment>
<dbReference type="Proteomes" id="UP001062846">
    <property type="component" value="Chromosome 3"/>
</dbReference>
<organism evidence="1 2">
    <name type="scientific">Rhododendron molle</name>
    <name type="common">Chinese azalea</name>
    <name type="synonym">Azalea mollis</name>
    <dbReference type="NCBI Taxonomy" id="49168"/>
    <lineage>
        <taxon>Eukaryota</taxon>
        <taxon>Viridiplantae</taxon>
        <taxon>Streptophyta</taxon>
        <taxon>Embryophyta</taxon>
        <taxon>Tracheophyta</taxon>
        <taxon>Spermatophyta</taxon>
        <taxon>Magnoliopsida</taxon>
        <taxon>eudicotyledons</taxon>
        <taxon>Gunneridae</taxon>
        <taxon>Pentapetalae</taxon>
        <taxon>asterids</taxon>
        <taxon>Ericales</taxon>
        <taxon>Ericaceae</taxon>
        <taxon>Ericoideae</taxon>
        <taxon>Rhodoreae</taxon>
        <taxon>Rhododendron</taxon>
    </lineage>
</organism>
<protein>
    <submittedName>
        <fullName evidence="1">Uncharacterized protein</fullName>
    </submittedName>
</protein>
<reference evidence="1" key="1">
    <citation type="submission" date="2022-02" db="EMBL/GenBank/DDBJ databases">
        <title>Plant Genome Project.</title>
        <authorList>
            <person name="Zhang R.-G."/>
        </authorList>
    </citation>
    <scope>NUCLEOTIDE SEQUENCE</scope>
    <source>
        <strain evidence="1">AT1</strain>
    </source>
</reference>
<sequence length="220" mass="23975">MGSNAFISAWISAVRIFVSKIVVFLNTSNWNLTTQTLKPLNPSTKIVPYSSDATYKPSWAAAAAAWDPPAWPPYPIGYRNPSFDSCHWWYSMNDHLSKPYLSLSDRPCGHIEPSGIETGWKALGLDRGGPSDTGVGRKALGLDMRGPSDGGFGGLGMTGNGGNTGVGGGVLLFARLVFGVHFRRPVPVAGFYIWEKPAWLNGEAGLWCFVRRWMLKVARV</sequence>
<gene>
    <name evidence="1" type="ORF">RHMOL_Rhmol03G0118800</name>
</gene>
<evidence type="ECO:0000313" key="2">
    <source>
        <dbReference type="Proteomes" id="UP001062846"/>
    </source>
</evidence>
<proteinExistence type="predicted"/>